<dbReference type="Gene3D" id="1.10.443.10">
    <property type="entry name" value="Intergrase catalytic core"/>
    <property type="match status" value="1"/>
</dbReference>
<dbReference type="Pfam" id="PF00589">
    <property type="entry name" value="Phage_integrase"/>
    <property type="match status" value="1"/>
</dbReference>
<dbReference type="PANTHER" id="PTHR30349:SF77">
    <property type="entry name" value="TYROSINE RECOMBINASE XERC"/>
    <property type="match status" value="1"/>
</dbReference>
<evidence type="ECO:0000259" key="11">
    <source>
        <dbReference type="PROSITE" id="PS51900"/>
    </source>
</evidence>
<dbReference type="GO" id="GO:0006310">
    <property type="term" value="P:DNA recombination"/>
    <property type="evidence" value="ECO:0007669"/>
    <property type="project" value="UniProtKB-KW"/>
</dbReference>
<gene>
    <name evidence="12" type="ORF">C5B42_04190</name>
</gene>
<dbReference type="InterPro" id="IPR002104">
    <property type="entry name" value="Integrase_catalytic"/>
</dbReference>
<comment type="caution">
    <text evidence="12">The sequence shown here is derived from an EMBL/GenBank/DDBJ whole genome shotgun (WGS) entry which is preliminary data.</text>
</comment>
<protein>
    <recommendedName>
        <fullName evidence="14">Tyrosine recombinase XerC</fullName>
    </recommendedName>
</protein>
<evidence type="ECO:0000256" key="4">
    <source>
        <dbReference type="ARBA" id="ARBA00022829"/>
    </source>
</evidence>
<keyword evidence="7" id="KW-0233">DNA recombination</keyword>
<dbReference type="PROSITE" id="PS51900">
    <property type="entry name" value="CB"/>
    <property type="match status" value="1"/>
</dbReference>
<keyword evidence="5" id="KW-0229">DNA integration</keyword>
<keyword evidence="8" id="KW-0131">Cell cycle</keyword>
<dbReference type="EMBL" id="PSRQ01000046">
    <property type="protein sequence ID" value="PWU23096.1"/>
    <property type="molecule type" value="Genomic_DNA"/>
</dbReference>
<dbReference type="Pfam" id="PF02899">
    <property type="entry name" value="Phage_int_SAM_1"/>
    <property type="match status" value="1"/>
</dbReference>
<evidence type="ECO:0000256" key="2">
    <source>
        <dbReference type="ARBA" id="ARBA00022490"/>
    </source>
</evidence>
<proteinExistence type="predicted"/>
<dbReference type="InterPro" id="IPR013762">
    <property type="entry name" value="Integrase-like_cat_sf"/>
</dbReference>
<evidence type="ECO:0000256" key="1">
    <source>
        <dbReference type="ARBA" id="ARBA00004496"/>
    </source>
</evidence>
<evidence type="ECO:0000313" key="12">
    <source>
        <dbReference type="EMBL" id="PWU23096.1"/>
    </source>
</evidence>
<dbReference type="Proteomes" id="UP000246104">
    <property type="component" value="Unassembled WGS sequence"/>
</dbReference>
<dbReference type="SUPFAM" id="SSF56349">
    <property type="entry name" value="DNA breaking-rejoining enzymes"/>
    <property type="match status" value="1"/>
</dbReference>
<keyword evidence="3" id="KW-0132">Cell division</keyword>
<evidence type="ECO:0000256" key="3">
    <source>
        <dbReference type="ARBA" id="ARBA00022618"/>
    </source>
</evidence>
<dbReference type="InterPro" id="IPR004107">
    <property type="entry name" value="Integrase_SAM-like_N"/>
</dbReference>
<evidence type="ECO:0000313" key="13">
    <source>
        <dbReference type="Proteomes" id="UP000246104"/>
    </source>
</evidence>
<dbReference type="SUPFAM" id="SSF47823">
    <property type="entry name" value="lambda integrase-like, N-terminal domain"/>
    <property type="match status" value="1"/>
</dbReference>
<dbReference type="InterPro" id="IPR050090">
    <property type="entry name" value="Tyrosine_recombinase_XerCD"/>
</dbReference>
<reference evidence="12 13" key="1">
    <citation type="submission" date="2018-02" db="EMBL/GenBank/DDBJ databases">
        <title>Genomic Reconstructions from Amazon Rainforest and Pasture Soil Reveal Novel Insights into the Physiology of Candidate Phyla in Tropical Sites.</title>
        <authorList>
            <person name="Kroeger M.E."/>
            <person name="Delmont T."/>
            <person name="Eren A.M."/>
            <person name="Guo J."/>
            <person name="Meyer K.M."/>
            <person name="Khan K."/>
            <person name="Rodrigues J.L.M."/>
            <person name="Bohannan B.J.M."/>
            <person name="Tringe S."/>
            <person name="Borges C.D."/>
            <person name="Tiedje J."/>
            <person name="Tsai S.M."/>
            <person name="Nusslein K."/>
        </authorList>
    </citation>
    <scope>NUCLEOTIDE SEQUENCE [LARGE SCALE GENOMIC DNA]</scope>
    <source>
        <strain evidence="12">Amazon FNV 2010 28 9</strain>
    </source>
</reference>
<feature type="domain" description="Core-binding (CB)" evidence="11">
    <location>
        <begin position="8"/>
        <end position="99"/>
    </location>
</feature>
<evidence type="ECO:0000256" key="7">
    <source>
        <dbReference type="ARBA" id="ARBA00023172"/>
    </source>
</evidence>
<dbReference type="InterPro" id="IPR044068">
    <property type="entry name" value="CB"/>
</dbReference>
<evidence type="ECO:0000256" key="8">
    <source>
        <dbReference type="ARBA" id="ARBA00023306"/>
    </source>
</evidence>
<dbReference type="GO" id="GO:0003677">
    <property type="term" value="F:DNA binding"/>
    <property type="evidence" value="ECO:0007669"/>
    <property type="project" value="UniProtKB-UniRule"/>
</dbReference>
<dbReference type="Gene3D" id="1.10.150.130">
    <property type="match status" value="1"/>
</dbReference>
<dbReference type="AlphaFoldDB" id="A0A317JN21"/>
<dbReference type="GO" id="GO:0015074">
    <property type="term" value="P:DNA integration"/>
    <property type="evidence" value="ECO:0007669"/>
    <property type="project" value="UniProtKB-KW"/>
</dbReference>
<sequence length="321" mass="37098">MKAQTILTPLHEHIVHFLEHLEVERNVSRLTIRNYRHYLSRFADWYVSAGKSDITQLNLDDMRQYRLHLTHLGGDDALLSKRTQSYHIIALRSFLKWLTKQDIVVLAPEKIDLPKAEAHQLAFLSTEHLEHLLAQPLVSTPRGLRDRAIMEVLFSTGLRVSELVSLNREQVDTARREFGVIGKGRKARVVFLSQRAAQWVERYEVTRVDTYSPLFIRLSKKDSSPDLNGKKGMIDADGEQLRLTTRTIERIIEKYANQAHLPFKITPHGLRHTFATDLLKNGAGLRDVQEMLGHKNIATTQIYTHVTRPELKKIHDKFHTQ</sequence>
<dbReference type="GO" id="GO:0005737">
    <property type="term" value="C:cytoplasm"/>
    <property type="evidence" value="ECO:0007669"/>
    <property type="project" value="UniProtKB-SubCell"/>
</dbReference>
<dbReference type="InterPro" id="IPR011010">
    <property type="entry name" value="DNA_brk_join_enz"/>
</dbReference>
<dbReference type="InterPro" id="IPR010998">
    <property type="entry name" value="Integrase_recombinase_N"/>
</dbReference>
<evidence type="ECO:0000256" key="9">
    <source>
        <dbReference type="PROSITE-ProRule" id="PRU01248"/>
    </source>
</evidence>
<evidence type="ECO:0000256" key="5">
    <source>
        <dbReference type="ARBA" id="ARBA00022908"/>
    </source>
</evidence>
<dbReference type="GO" id="GO:0051301">
    <property type="term" value="P:cell division"/>
    <property type="evidence" value="ECO:0007669"/>
    <property type="project" value="UniProtKB-KW"/>
</dbReference>
<keyword evidence="6 9" id="KW-0238">DNA-binding</keyword>
<dbReference type="GO" id="GO:0007059">
    <property type="term" value="P:chromosome segregation"/>
    <property type="evidence" value="ECO:0007669"/>
    <property type="project" value="UniProtKB-KW"/>
</dbReference>
<keyword evidence="2" id="KW-0963">Cytoplasm</keyword>
<evidence type="ECO:0000259" key="10">
    <source>
        <dbReference type="PROSITE" id="PS51898"/>
    </source>
</evidence>
<feature type="domain" description="Tyr recombinase" evidence="10">
    <location>
        <begin position="119"/>
        <end position="316"/>
    </location>
</feature>
<evidence type="ECO:0000256" key="6">
    <source>
        <dbReference type="ARBA" id="ARBA00023125"/>
    </source>
</evidence>
<dbReference type="PROSITE" id="PS51898">
    <property type="entry name" value="TYR_RECOMBINASE"/>
    <property type="match status" value="1"/>
</dbReference>
<name>A0A317JN21_9BACT</name>
<organism evidence="12 13">
    <name type="scientific">Candidatus Cerribacteria bacterium 'Amazon FNV 2010 28 9'</name>
    <dbReference type="NCBI Taxonomy" id="2081795"/>
    <lineage>
        <taxon>Bacteria</taxon>
        <taxon>Candidatus Cerribacteria</taxon>
    </lineage>
</organism>
<accession>A0A317JN21</accession>
<evidence type="ECO:0008006" key="14">
    <source>
        <dbReference type="Google" id="ProtNLM"/>
    </source>
</evidence>
<dbReference type="PANTHER" id="PTHR30349">
    <property type="entry name" value="PHAGE INTEGRASE-RELATED"/>
    <property type="match status" value="1"/>
</dbReference>
<comment type="subcellular location">
    <subcellularLocation>
        <location evidence="1">Cytoplasm</location>
    </subcellularLocation>
</comment>
<keyword evidence="4" id="KW-0159">Chromosome partition</keyword>